<reference evidence="7" key="2">
    <citation type="journal article" date="2024" name="Plant">
        <title>Genomic evolution and insights into agronomic trait innovations of Sesamum species.</title>
        <authorList>
            <person name="Miao H."/>
            <person name="Wang L."/>
            <person name="Qu L."/>
            <person name="Liu H."/>
            <person name="Sun Y."/>
            <person name="Le M."/>
            <person name="Wang Q."/>
            <person name="Wei S."/>
            <person name="Zheng Y."/>
            <person name="Lin W."/>
            <person name="Duan Y."/>
            <person name="Cao H."/>
            <person name="Xiong S."/>
            <person name="Wang X."/>
            <person name="Wei L."/>
            <person name="Li C."/>
            <person name="Ma Q."/>
            <person name="Ju M."/>
            <person name="Zhao R."/>
            <person name="Li G."/>
            <person name="Mu C."/>
            <person name="Tian Q."/>
            <person name="Mei H."/>
            <person name="Zhang T."/>
            <person name="Gao T."/>
            <person name="Zhang H."/>
        </authorList>
    </citation>
    <scope>NUCLEOTIDE SEQUENCE</scope>
    <source>
        <strain evidence="7">G02</strain>
    </source>
</reference>
<evidence type="ECO:0000256" key="5">
    <source>
        <dbReference type="SAM" id="MobiDB-lite"/>
    </source>
</evidence>
<feature type="region of interest" description="Disordered" evidence="5">
    <location>
        <begin position="1"/>
        <end position="100"/>
    </location>
</feature>
<accession>A0AAW2Q1R7</accession>
<dbReference type="GO" id="GO:0003680">
    <property type="term" value="F:minor groove of adenine-thymine-rich DNA binding"/>
    <property type="evidence" value="ECO:0007669"/>
    <property type="project" value="UniProtKB-UniRule"/>
</dbReference>
<sequence length="291" mass="30840">MFPELHQTHNSKFRHPSLAQPHQPTAAHLLPSSQEADSDHRSPNHRSNVAKDQEAYPFAPRPPVHDGATIEVLRRRRGRPPGSRNKPKPPVFITRDSPQPTMNPYVLELPAGVDVVESTTHFCRKRNTGLCVLNGNGVVANVTLKQPSTTPGTSVAFHGSFDILSISATILPGDGGLAPGNGQFSVSVAGPQGQVVGGVVVGPLLSAGTVYLIAATFNNPSFHRLQQVDYDQDTAAGDGGHSSRKAASGESDSAAAPESGGLSMYSYQPSDVIWAPNARQLQPPPPPPPPY</sequence>
<dbReference type="Gene3D" id="3.30.1330.80">
    <property type="entry name" value="Hypothetical protein, similar to alpha- acetolactate decarboxylase, domain 2"/>
    <property type="match status" value="1"/>
</dbReference>
<dbReference type="PANTHER" id="PTHR31100">
    <property type="entry name" value="AT-HOOK MOTIF NUCLEAR-LOCALIZED PROTEIN 15"/>
    <property type="match status" value="1"/>
</dbReference>
<dbReference type="PROSITE" id="PS51742">
    <property type="entry name" value="PPC"/>
    <property type="match status" value="1"/>
</dbReference>
<dbReference type="PANTHER" id="PTHR31100:SF69">
    <property type="entry name" value="AT-HOOK MOTIF NUCLEAR-LOCALIZED PROTEIN 17-RELATED"/>
    <property type="match status" value="1"/>
</dbReference>
<evidence type="ECO:0000256" key="2">
    <source>
        <dbReference type="ARBA" id="ARBA00023125"/>
    </source>
</evidence>
<comment type="caution">
    <text evidence="7">The sequence shown here is derived from an EMBL/GenBank/DDBJ whole genome shotgun (WGS) entry which is preliminary data.</text>
</comment>
<evidence type="ECO:0000259" key="6">
    <source>
        <dbReference type="PROSITE" id="PS51742"/>
    </source>
</evidence>
<dbReference type="PIRSF" id="PIRSF016021">
    <property type="entry name" value="ESCAROLA"/>
    <property type="match status" value="1"/>
</dbReference>
<name>A0AAW2Q1R7_SESRA</name>
<dbReference type="GO" id="GO:0003700">
    <property type="term" value="F:DNA-binding transcription factor activity"/>
    <property type="evidence" value="ECO:0007669"/>
    <property type="project" value="TreeGrafter"/>
</dbReference>
<dbReference type="InterPro" id="IPR014476">
    <property type="entry name" value="AHL15-29"/>
</dbReference>
<evidence type="ECO:0000313" key="7">
    <source>
        <dbReference type="EMBL" id="KAL0361751.1"/>
    </source>
</evidence>
<comment type="function">
    <text evidence="4">Transcription factor that specifically binds AT-rich DNA sequences related to the nuclear matrix attachment regions (MARs).</text>
</comment>
<comment type="subcellular location">
    <subcellularLocation>
        <location evidence="4">Nucleus</location>
    </subcellularLocation>
</comment>
<keyword evidence="3 4" id="KW-0804">Transcription</keyword>
<keyword evidence="2 4" id="KW-0238">DNA-binding</keyword>
<dbReference type="Pfam" id="PF03479">
    <property type="entry name" value="PCC"/>
    <property type="match status" value="1"/>
</dbReference>
<gene>
    <name evidence="7" type="ORF">Sradi_3859600</name>
</gene>
<reference evidence="7" key="1">
    <citation type="submission" date="2020-06" db="EMBL/GenBank/DDBJ databases">
        <authorList>
            <person name="Li T."/>
            <person name="Hu X."/>
            <person name="Zhang T."/>
            <person name="Song X."/>
            <person name="Zhang H."/>
            <person name="Dai N."/>
            <person name="Sheng W."/>
            <person name="Hou X."/>
            <person name="Wei L."/>
        </authorList>
    </citation>
    <scope>NUCLEOTIDE SEQUENCE</scope>
    <source>
        <strain evidence="7">G02</strain>
        <tissue evidence="7">Leaf</tissue>
    </source>
</reference>
<dbReference type="SUPFAM" id="SSF117856">
    <property type="entry name" value="AF0104/ALDC/Ptd012-like"/>
    <property type="match status" value="1"/>
</dbReference>
<organism evidence="7">
    <name type="scientific">Sesamum radiatum</name>
    <name type="common">Black benniseed</name>
    <dbReference type="NCBI Taxonomy" id="300843"/>
    <lineage>
        <taxon>Eukaryota</taxon>
        <taxon>Viridiplantae</taxon>
        <taxon>Streptophyta</taxon>
        <taxon>Embryophyta</taxon>
        <taxon>Tracheophyta</taxon>
        <taxon>Spermatophyta</taxon>
        <taxon>Magnoliopsida</taxon>
        <taxon>eudicotyledons</taxon>
        <taxon>Gunneridae</taxon>
        <taxon>Pentapetalae</taxon>
        <taxon>asterids</taxon>
        <taxon>lamiids</taxon>
        <taxon>Lamiales</taxon>
        <taxon>Pedaliaceae</taxon>
        <taxon>Sesamum</taxon>
    </lineage>
</organism>
<dbReference type="InterPro" id="IPR005175">
    <property type="entry name" value="PPC_dom"/>
</dbReference>
<keyword evidence="1 4" id="KW-0805">Transcription regulation</keyword>
<feature type="region of interest" description="Disordered" evidence="5">
    <location>
        <begin position="232"/>
        <end position="264"/>
    </location>
</feature>
<dbReference type="CDD" id="cd11378">
    <property type="entry name" value="DUF296"/>
    <property type="match status" value="1"/>
</dbReference>
<dbReference type="AlphaFoldDB" id="A0AAW2Q1R7"/>
<feature type="domain" description="PPC" evidence="6">
    <location>
        <begin position="99"/>
        <end position="242"/>
    </location>
</feature>
<evidence type="ECO:0000256" key="1">
    <source>
        <dbReference type="ARBA" id="ARBA00023015"/>
    </source>
</evidence>
<proteinExistence type="predicted"/>
<evidence type="ECO:0000256" key="3">
    <source>
        <dbReference type="ARBA" id="ARBA00023163"/>
    </source>
</evidence>
<dbReference type="EMBL" id="JACGWJ010000016">
    <property type="protein sequence ID" value="KAL0361751.1"/>
    <property type="molecule type" value="Genomic_DNA"/>
</dbReference>
<keyword evidence="4" id="KW-0539">Nucleus</keyword>
<protein>
    <recommendedName>
        <fullName evidence="4">AT-hook motif nuclear-localized protein</fullName>
    </recommendedName>
</protein>
<evidence type="ECO:0000256" key="4">
    <source>
        <dbReference type="PIRNR" id="PIRNR016021"/>
    </source>
</evidence>
<dbReference type="GO" id="GO:0005634">
    <property type="term" value="C:nucleus"/>
    <property type="evidence" value="ECO:0007669"/>
    <property type="project" value="UniProtKB-SubCell"/>
</dbReference>